<organism evidence="9 10">
    <name type="scientific">Phaeoacremonium minimum (strain UCR-PA7)</name>
    <name type="common">Esca disease fungus</name>
    <name type="synonym">Togninia minima</name>
    <dbReference type="NCBI Taxonomy" id="1286976"/>
    <lineage>
        <taxon>Eukaryota</taxon>
        <taxon>Fungi</taxon>
        <taxon>Dikarya</taxon>
        <taxon>Ascomycota</taxon>
        <taxon>Pezizomycotina</taxon>
        <taxon>Sordariomycetes</taxon>
        <taxon>Sordariomycetidae</taxon>
        <taxon>Togniniales</taxon>
        <taxon>Togniniaceae</taxon>
        <taxon>Phaeoacremonium</taxon>
    </lineage>
</organism>
<dbReference type="GO" id="GO:0016020">
    <property type="term" value="C:membrane"/>
    <property type="evidence" value="ECO:0007669"/>
    <property type="project" value="UniProtKB-SubCell"/>
</dbReference>
<keyword evidence="4 7" id="KW-0472">Membrane</keyword>
<dbReference type="InterPro" id="IPR052337">
    <property type="entry name" value="SAT4-like"/>
</dbReference>
<evidence type="ECO:0000256" key="4">
    <source>
        <dbReference type="ARBA" id="ARBA00023136"/>
    </source>
</evidence>
<evidence type="ECO:0000256" key="1">
    <source>
        <dbReference type="ARBA" id="ARBA00004141"/>
    </source>
</evidence>
<dbReference type="PANTHER" id="PTHR33048:SF47">
    <property type="entry name" value="INTEGRAL MEMBRANE PROTEIN-RELATED"/>
    <property type="match status" value="1"/>
</dbReference>
<proteinExistence type="inferred from homology"/>
<evidence type="ECO:0000259" key="8">
    <source>
        <dbReference type="Pfam" id="PF20684"/>
    </source>
</evidence>
<evidence type="ECO:0000256" key="2">
    <source>
        <dbReference type="ARBA" id="ARBA00022692"/>
    </source>
</evidence>
<evidence type="ECO:0000313" key="9">
    <source>
        <dbReference type="EMBL" id="EON99460.1"/>
    </source>
</evidence>
<accession>R8BJF5</accession>
<dbReference type="eggNOG" id="ENOG502RZDV">
    <property type="taxonomic scope" value="Eukaryota"/>
</dbReference>
<name>R8BJF5_PHAM7</name>
<dbReference type="Pfam" id="PF20684">
    <property type="entry name" value="Fung_rhodopsin"/>
    <property type="match status" value="1"/>
</dbReference>
<dbReference type="KEGG" id="tmn:UCRPA7_4991"/>
<dbReference type="Proteomes" id="UP000014074">
    <property type="component" value="Unassembled WGS sequence"/>
</dbReference>
<feature type="region of interest" description="Disordered" evidence="6">
    <location>
        <begin position="86"/>
        <end position="113"/>
    </location>
</feature>
<feature type="transmembrane region" description="Helical" evidence="7">
    <location>
        <begin position="57"/>
        <end position="76"/>
    </location>
</feature>
<evidence type="ECO:0000313" key="10">
    <source>
        <dbReference type="Proteomes" id="UP000014074"/>
    </source>
</evidence>
<dbReference type="OrthoDB" id="5283415at2759"/>
<dbReference type="HOGENOM" id="CLU_1563976_0_0_1"/>
<feature type="compositionally biased region" description="Polar residues" evidence="6">
    <location>
        <begin position="86"/>
        <end position="99"/>
    </location>
</feature>
<feature type="compositionally biased region" description="Basic residues" evidence="6">
    <location>
        <begin position="100"/>
        <end position="110"/>
    </location>
</feature>
<dbReference type="AlphaFoldDB" id="R8BJF5"/>
<dbReference type="EMBL" id="KB933149">
    <property type="protein sequence ID" value="EON99460.1"/>
    <property type="molecule type" value="Genomic_DNA"/>
</dbReference>
<keyword evidence="3 7" id="KW-1133">Transmembrane helix</keyword>
<evidence type="ECO:0000256" key="6">
    <source>
        <dbReference type="SAM" id="MobiDB-lite"/>
    </source>
</evidence>
<dbReference type="InterPro" id="IPR049326">
    <property type="entry name" value="Rhodopsin_dom_fungi"/>
</dbReference>
<reference evidence="10" key="1">
    <citation type="journal article" date="2013" name="Genome Announc.">
        <title>Draft genome sequence of the ascomycete Phaeoacremonium aleophilum strain UCR-PA7, a causal agent of the esca disease complex in grapevines.</title>
        <authorList>
            <person name="Blanco-Ulate B."/>
            <person name="Rolshausen P."/>
            <person name="Cantu D."/>
        </authorList>
    </citation>
    <scope>NUCLEOTIDE SEQUENCE [LARGE SCALE GENOMIC DNA]</scope>
    <source>
        <strain evidence="10">UCR-PA7</strain>
    </source>
</reference>
<keyword evidence="2 7" id="KW-0812">Transmembrane</keyword>
<evidence type="ECO:0000256" key="3">
    <source>
        <dbReference type="ARBA" id="ARBA00022989"/>
    </source>
</evidence>
<feature type="domain" description="Rhodopsin" evidence="8">
    <location>
        <begin position="4"/>
        <end position="77"/>
    </location>
</feature>
<gene>
    <name evidence="9" type="ORF">UCRPA7_4991</name>
</gene>
<sequence>MLKILDMPRKRKVQLACILLPGISVIAISITRLIFVIQGQWEPDMSWSYNPMLAIEVSEIGATLIALSVPGIKPLFDKFVLRKGPTTTSSGSDFNSGGSRSRKNTLRRTGHSVLASNENIRSTSQFEMAPARRSDTRTASSTEGILVRVDVDMKKDRGDVQDYIRNQYGKF</sequence>
<dbReference type="PANTHER" id="PTHR33048">
    <property type="entry name" value="PTH11-LIKE INTEGRAL MEMBRANE PROTEIN (AFU_ORTHOLOGUE AFUA_5G11245)"/>
    <property type="match status" value="1"/>
</dbReference>
<dbReference type="GeneID" id="19325500"/>
<comment type="subcellular location">
    <subcellularLocation>
        <location evidence="1">Membrane</location>
        <topology evidence="1">Multi-pass membrane protein</topology>
    </subcellularLocation>
</comment>
<evidence type="ECO:0000256" key="7">
    <source>
        <dbReference type="SAM" id="Phobius"/>
    </source>
</evidence>
<keyword evidence="10" id="KW-1185">Reference proteome</keyword>
<evidence type="ECO:0000256" key="5">
    <source>
        <dbReference type="ARBA" id="ARBA00038359"/>
    </source>
</evidence>
<feature type="transmembrane region" description="Helical" evidence="7">
    <location>
        <begin position="12"/>
        <end position="37"/>
    </location>
</feature>
<comment type="similarity">
    <text evidence="5">Belongs to the SAT4 family.</text>
</comment>
<dbReference type="RefSeq" id="XP_007915733.1">
    <property type="nucleotide sequence ID" value="XM_007917542.1"/>
</dbReference>
<protein>
    <submittedName>
        <fullName evidence="9">Putative integral membrane protein pth11 protein</fullName>
    </submittedName>
</protein>